<dbReference type="PANTHER" id="PTHR30069:SF42">
    <property type="entry name" value="FERRIC AEROBACTIN RECEPTOR"/>
    <property type="match status" value="1"/>
</dbReference>
<dbReference type="GO" id="GO:0015344">
    <property type="term" value="F:siderophore uptake transmembrane transporter activity"/>
    <property type="evidence" value="ECO:0007669"/>
    <property type="project" value="TreeGrafter"/>
</dbReference>
<evidence type="ECO:0000256" key="6">
    <source>
        <dbReference type="ARBA" id="ARBA00023136"/>
    </source>
</evidence>
<dbReference type="RefSeq" id="WP_166426544.1">
    <property type="nucleotide sequence ID" value="NZ_BMGZ01000003.1"/>
</dbReference>
<evidence type="ECO:0000259" key="12">
    <source>
        <dbReference type="Pfam" id="PF07715"/>
    </source>
</evidence>
<keyword evidence="7 8" id="KW-0998">Cell outer membrane</keyword>
<name>A0A8J3A9R6_9PROT</name>
<proteinExistence type="inferred from homology"/>
<evidence type="ECO:0000256" key="8">
    <source>
        <dbReference type="PROSITE-ProRule" id="PRU01360"/>
    </source>
</evidence>
<dbReference type="EMBL" id="BMGZ01000003">
    <property type="protein sequence ID" value="GGI00633.1"/>
    <property type="molecule type" value="Genomic_DNA"/>
</dbReference>
<reference evidence="13" key="3">
    <citation type="submission" date="2020-09" db="EMBL/GenBank/DDBJ databases">
        <authorList>
            <person name="Sun Q."/>
            <person name="Zhou Y."/>
        </authorList>
    </citation>
    <scope>NUCLEOTIDE SEQUENCE</scope>
    <source>
        <strain evidence="13">CGMCC 1.14984</strain>
    </source>
</reference>
<keyword evidence="3 8" id="KW-1134">Transmembrane beta strand</keyword>
<keyword evidence="2 8" id="KW-0813">Transport</keyword>
<evidence type="ECO:0000256" key="10">
    <source>
        <dbReference type="SAM" id="SignalP"/>
    </source>
</evidence>
<keyword evidence="4 8" id="KW-0812">Transmembrane</keyword>
<dbReference type="InterPro" id="IPR036942">
    <property type="entry name" value="Beta-barrel_TonB_sf"/>
</dbReference>
<evidence type="ECO:0000313" key="16">
    <source>
        <dbReference type="Proteomes" id="UP000818603"/>
    </source>
</evidence>
<keyword evidence="10" id="KW-0732">Signal</keyword>
<dbReference type="CDD" id="cd01347">
    <property type="entry name" value="ligand_gated_channel"/>
    <property type="match status" value="1"/>
</dbReference>
<sequence>MYRSFLLASSVLGSLAILPAAAQDENSGDTEEVIIIEATRSSTPAEALPNAVSVIGREDIEDQLAISTSILDAIGQVAPSTAPTRQKLSTAGESFRGRNPLYLIDGVPQSNPLRNGSRDGFTLDPAVIERVEILYGANAIQGIGATGGLINYVTVAPTREEGWQVRYEAGITVADGLEDDGTSYRGAATALGRFGDFDIVASAAVEDRGIFYDGEGRRIGVDTTQGDIQDSQSLNLFGKVGWEPDDKTRLQLMINTFDLEGNGDYVEVVGDRDAGIPTISVKGTYPGIPATNDVMTISFDASREEVFGGTLSGQVFMQDFEAVFGGGSFATFQDPDIDPSGTLFDQSANNSEKHGFKTTWVNDSLPVDGMTVTAGFDWLKDKTFQELVQTGRLWVPETEFTSTSPFIQLSQTLLDERLLVSGGLRYIDAELSTDTFTTLYSYGPVTVDGGTPSFSDTLGNIGASYEVIDGLTFYGSYAEGFTMPDVGRVLRGVTDPDADVDTLLNLQPIVADNLEVGVKFEQGRFSGDAAWFRSESDFGQRLVANADGIFAVAREQTEIEGIELRGRFQVTEAVAVGANYANLDGQFDSDDDGSVDSDLPGANISPNRLNTYIEASLTPALSLRGQSSTYFDRDFDDAGDATDFDGYTLVDVLASYRIADKGRLDLGVQNLLNEDYIHYYSQSGTTTEARYFSGRGRAMTLRWTGAF</sequence>
<evidence type="ECO:0000313" key="14">
    <source>
        <dbReference type="EMBL" id="NHK28995.1"/>
    </source>
</evidence>
<dbReference type="Gene3D" id="2.40.170.20">
    <property type="entry name" value="TonB-dependent receptor, beta-barrel domain"/>
    <property type="match status" value="1"/>
</dbReference>
<evidence type="ECO:0000256" key="4">
    <source>
        <dbReference type="ARBA" id="ARBA00022692"/>
    </source>
</evidence>
<reference evidence="14 16" key="2">
    <citation type="submission" date="2020-02" db="EMBL/GenBank/DDBJ databases">
        <title>Genome sequence of Parvularcula flava strain NH6-79.</title>
        <authorList>
            <person name="Abdul Karim M.H."/>
            <person name="Lam M.Q."/>
            <person name="Chen S.J."/>
            <person name="Yahya A."/>
            <person name="Shahir S."/>
            <person name="Shamsir M.S."/>
            <person name="Chong C.S."/>
        </authorList>
    </citation>
    <scope>NUCLEOTIDE SEQUENCE [LARGE SCALE GENOMIC DNA]</scope>
    <source>
        <strain evidence="14 16">NH6-79</strain>
    </source>
</reference>
<feature type="chain" id="PRO_5035295518" evidence="10">
    <location>
        <begin position="23"/>
        <end position="707"/>
    </location>
</feature>
<evidence type="ECO:0000313" key="15">
    <source>
        <dbReference type="Proteomes" id="UP000621856"/>
    </source>
</evidence>
<dbReference type="InterPro" id="IPR012910">
    <property type="entry name" value="Plug_dom"/>
</dbReference>
<keyword evidence="6 8" id="KW-0472">Membrane</keyword>
<dbReference type="Proteomes" id="UP000818603">
    <property type="component" value="Unassembled WGS sequence"/>
</dbReference>
<comment type="caution">
    <text evidence="13">The sequence shown here is derived from an EMBL/GenBank/DDBJ whole genome shotgun (WGS) entry which is preliminary data.</text>
</comment>
<dbReference type="Pfam" id="PF07715">
    <property type="entry name" value="Plug"/>
    <property type="match status" value="1"/>
</dbReference>
<feature type="domain" description="TonB-dependent receptor-like beta-barrel" evidence="11">
    <location>
        <begin position="292"/>
        <end position="671"/>
    </location>
</feature>
<dbReference type="SUPFAM" id="SSF56935">
    <property type="entry name" value="Porins"/>
    <property type="match status" value="1"/>
</dbReference>
<accession>A0A8J3A9R6</accession>
<organism evidence="13 15">
    <name type="scientific">Aquisalinus luteolus</name>
    <dbReference type="NCBI Taxonomy" id="1566827"/>
    <lineage>
        <taxon>Bacteria</taxon>
        <taxon>Pseudomonadati</taxon>
        <taxon>Pseudomonadota</taxon>
        <taxon>Alphaproteobacteria</taxon>
        <taxon>Parvularculales</taxon>
        <taxon>Parvularculaceae</taxon>
        <taxon>Aquisalinus</taxon>
    </lineage>
</organism>
<dbReference type="GO" id="GO:0044718">
    <property type="term" value="P:siderophore transmembrane transport"/>
    <property type="evidence" value="ECO:0007669"/>
    <property type="project" value="TreeGrafter"/>
</dbReference>
<evidence type="ECO:0000256" key="5">
    <source>
        <dbReference type="ARBA" id="ARBA00023077"/>
    </source>
</evidence>
<feature type="signal peptide" evidence="10">
    <location>
        <begin position="1"/>
        <end position="22"/>
    </location>
</feature>
<gene>
    <name evidence="14" type="ORF">FF098_013815</name>
    <name evidence="13" type="ORF">GCM10011355_29390</name>
</gene>
<evidence type="ECO:0000259" key="11">
    <source>
        <dbReference type="Pfam" id="PF00593"/>
    </source>
</evidence>
<dbReference type="Pfam" id="PF00593">
    <property type="entry name" value="TonB_dep_Rec_b-barrel"/>
    <property type="match status" value="1"/>
</dbReference>
<dbReference type="AlphaFoldDB" id="A0A8J3A9R6"/>
<dbReference type="InterPro" id="IPR037066">
    <property type="entry name" value="Plug_dom_sf"/>
</dbReference>
<evidence type="ECO:0000313" key="13">
    <source>
        <dbReference type="EMBL" id="GGI00633.1"/>
    </source>
</evidence>
<protein>
    <submittedName>
        <fullName evidence="13">TonB-dependent receptor</fullName>
    </submittedName>
</protein>
<dbReference type="InterPro" id="IPR000531">
    <property type="entry name" value="Beta-barrel_TonB"/>
</dbReference>
<dbReference type="Gene3D" id="2.170.130.10">
    <property type="entry name" value="TonB-dependent receptor, plug domain"/>
    <property type="match status" value="1"/>
</dbReference>
<dbReference type="Proteomes" id="UP000621856">
    <property type="component" value="Unassembled WGS sequence"/>
</dbReference>
<dbReference type="InterPro" id="IPR039426">
    <property type="entry name" value="TonB-dep_rcpt-like"/>
</dbReference>
<keyword evidence="13" id="KW-0675">Receptor</keyword>
<evidence type="ECO:0000256" key="9">
    <source>
        <dbReference type="RuleBase" id="RU003357"/>
    </source>
</evidence>
<evidence type="ECO:0000256" key="7">
    <source>
        <dbReference type="ARBA" id="ARBA00023237"/>
    </source>
</evidence>
<dbReference type="GO" id="GO:0009279">
    <property type="term" value="C:cell outer membrane"/>
    <property type="evidence" value="ECO:0007669"/>
    <property type="project" value="UniProtKB-SubCell"/>
</dbReference>
<evidence type="ECO:0000256" key="1">
    <source>
        <dbReference type="ARBA" id="ARBA00004571"/>
    </source>
</evidence>
<dbReference type="PANTHER" id="PTHR30069">
    <property type="entry name" value="TONB-DEPENDENT OUTER MEMBRANE RECEPTOR"/>
    <property type="match status" value="1"/>
</dbReference>
<reference evidence="13" key="1">
    <citation type="journal article" date="2014" name="Int. J. Syst. Evol. Microbiol.">
        <title>Complete genome sequence of Corynebacterium casei LMG S-19264T (=DSM 44701T), isolated from a smear-ripened cheese.</title>
        <authorList>
            <consortium name="US DOE Joint Genome Institute (JGI-PGF)"/>
            <person name="Walter F."/>
            <person name="Albersmeier A."/>
            <person name="Kalinowski J."/>
            <person name="Ruckert C."/>
        </authorList>
    </citation>
    <scope>NUCLEOTIDE SEQUENCE</scope>
    <source>
        <strain evidence="13">CGMCC 1.14984</strain>
    </source>
</reference>
<comment type="subcellular location">
    <subcellularLocation>
        <location evidence="1 8">Cell outer membrane</location>
        <topology evidence="1 8">Multi-pass membrane protein</topology>
    </subcellularLocation>
</comment>
<feature type="domain" description="TonB-dependent receptor plug" evidence="12">
    <location>
        <begin position="46"/>
        <end position="148"/>
    </location>
</feature>
<comment type="similarity">
    <text evidence="8 9">Belongs to the TonB-dependent receptor family.</text>
</comment>
<evidence type="ECO:0000256" key="2">
    <source>
        <dbReference type="ARBA" id="ARBA00022448"/>
    </source>
</evidence>
<keyword evidence="5 9" id="KW-0798">TonB box</keyword>
<evidence type="ECO:0000256" key="3">
    <source>
        <dbReference type="ARBA" id="ARBA00022452"/>
    </source>
</evidence>
<dbReference type="EMBL" id="VCJR02000003">
    <property type="protein sequence ID" value="NHK28995.1"/>
    <property type="molecule type" value="Genomic_DNA"/>
</dbReference>
<keyword evidence="16" id="KW-1185">Reference proteome</keyword>
<dbReference type="PROSITE" id="PS52016">
    <property type="entry name" value="TONB_DEPENDENT_REC_3"/>
    <property type="match status" value="1"/>
</dbReference>